<dbReference type="AlphaFoldDB" id="A0A812B6Z4"/>
<sequence length="202" mass="23826">MILAHLTSHPFFSPASFFFFFFFFFLPLSVLSLIYFFLCPLSALSHPFFSLSILSHCFSLFSFCSLFFPMGFSFSFLFSFPASLSLSTLSFIYLYFSSIYSTLCVFLSLTSHCFHHCLFISCFLSVSFCPVSSPHFFYFIFFFFFFFGLPFCFSVWSFRQFSFLLLSFLLSFTIFFILYHFFFHSPHSFPLLFLLNATNNLH</sequence>
<keyword evidence="1" id="KW-1133">Transmembrane helix</keyword>
<dbReference type="Proteomes" id="UP000597762">
    <property type="component" value="Unassembled WGS sequence"/>
</dbReference>
<dbReference type="EMBL" id="CAHIKZ030000479">
    <property type="protein sequence ID" value="CAE1176338.1"/>
    <property type="molecule type" value="Genomic_DNA"/>
</dbReference>
<organism evidence="2 3">
    <name type="scientific">Acanthosepion pharaonis</name>
    <name type="common">Pharaoh cuttlefish</name>
    <name type="synonym">Sepia pharaonis</name>
    <dbReference type="NCBI Taxonomy" id="158019"/>
    <lineage>
        <taxon>Eukaryota</taxon>
        <taxon>Metazoa</taxon>
        <taxon>Spiralia</taxon>
        <taxon>Lophotrochozoa</taxon>
        <taxon>Mollusca</taxon>
        <taxon>Cephalopoda</taxon>
        <taxon>Coleoidea</taxon>
        <taxon>Decapodiformes</taxon>
        <taxon>Sepiida</taxon>
        <taxon>Sepiina</taxon>
        <taxon>Sepiidae</taxon>
        <taxon>Acanthosepion</taxon>
    </lineage>
</organism>
<keyword evidence="1" id="KW-0812">Transmembrane</keyword>
<evidence type="ECO:0000256" key="1">
    <source>
        <dbReference type="SAM" id="Phobius"/>
    </source>
</evidence>
<comment type="caution">
    <text evidence="2">The sequence shown here is derived from an EMBL/GenBank/DDBJ whole genome shotgun (WGS) entry which is preliminary data.</text>
</comment>
<keyword evidence="1" id="KW-0472">Membrane</keyword>
<gene>
    <name evidence="2" type="ORF">SPHA_14103</name>
</gene>
<feature type="transmembrane region" description="Helical" evidence="1">
    <location>
        <begin position="103"/>
        <end position="124"/>
    </location>
</feature>
<feature type="transmembrane region" description="Helical" evidence="1">
    <location>
        <begin position="48"/>
        <end position="68"/>
    </location>
</feature>
<reference evidence="2" key="1">
    <citation type="submission" date="2021-01" db="EMBL/GenBank/DDBJ databases">
        <authorList>
            <person name="Li R."/>
            <person name="Bekaert M."/>
        </authorList>
    </citation>
    <scope>NUCLEOTIDE SEQUENCE</scope>
    <source>
        <strain evidence="2">Farmed</strain>
    </source>
</reference>
<feature type="transmembrane region" description="Helical" evidence="1">
    <location>
        <begin position="163"/>
        <end position="182"/>
    </location>
</feature>
<evidence type="ECO:0000313" key="3">
    <source>
        <dbReference type="Proteomes" id="UP000597762"/>
    </source>
</evidence>
<feature type="transmembrane region" description="Helical" evidence="1">
    <location>
        <begin position="15"/>
        <end position="36"/>
    </location>
</feature>
<accession>A0A812B6Z4</accession>
<keyword evidence="3" id="KW-1185">Reference proteome</keyword>
<protein>
    <submittedName>
        <fullName evidence="2">Uncharacterized protein</fullName>
    </submittedName>
</protein>
<feature type="transmembrane region" description="Helical" evidence="1">
    <location>
        <begin position="136"/>
        <end position="156"/>
    </location>
</feature>
<feature type="transmembrane region" description="Helical" evidence="1">
    <location>
        <begin position="74"/>
        <end position="96"/>
    </location>
</feature>
<evidence type="ECO:0000313" key="2">
    <source>
        <dbReference type="EMBL" id="CAE1176338.1"/>
    </source>
</evidence>
<name>A0A812B6Z4_ACAPH</name>
<proteinExistence type="predicted"/>